<dbReference type="Proteomes" id="UP000031561">
    <property type="component" value="Unassembled WGS sequence"/>
</dbReference>
<protein>
    <submittedName>
        <fullName evidence="1">Uncharacterized protein</fullName>
    </submittedName>
</protein>
<evidence type="ECO:0000313" key="1">
    <source>
        <dbReference type="EMBL" id="MCM1984485.1"/>
    </source>
</evidence>
<keyword evidence="2" id="KW-1185">Reference proteome</keyword>
<accession>A0ABD4T7R7</accession>
<dbReference type="AlphaFoldDB" id="A0ABD4T7R7"/>
<organism evidence="1 2">
    <name type="scientific">Lyngbya confervoides BDU141951</name>
    <dbReference type="NCBI Taxonomy" id="1574623"/>
    <lineage>
        <taxon>Bacteria</taxon>
        <taxon>Bacillati</taxon>
        <taxon>Cyanobacteriota</taxon>
        <taxon>Cyanophyceae</taxon>
        <taxon>Oscillatoriophycideae</taxon>
        <taxon>Oscillatoriales</taxon>
        <taxon>Microcoleaceae</taxon>
        <taxon>Lyngbya</taxon>
    </lineage>
</organism>
<evidence type="ECO:0000313" key="2">
    <source>
        <dbReference type="Proteomes" id="UP000031561"/>
    </source>
</evidence>
<comment type="caution">
    <text evidence="1">The sequence shown here is derived from an EMBL/GenBank/DDBJ whole genome shotgun (WGS) entry which is preliminary data.</text>
</comment>
<reference evidence="1 2" key="1">
    <citation type="journal article" date="2015" name="Genome Announc.">
        <title>Draft Genome Sequence of Filamentous Marine Cyanobacterium Lyngbya confervoides Strain BDU141951.</title>
        <authorList>
            <person name="Chandrababunaidu M.M."/>
            <person name="Sen D."/>
            <person name="Tripathy S."/>
        </authorList>
    </citation>
    <scope>NUCLEOTIDE SEQUENCE [LARGE SCALE GENOMIC DNA]</scope>
    <source>
        <strain evidence="1 2">BDU141951</strain>
    </source>
</reference>
<name>A0ABD4T7R7_9CYAN</name>
<proteinExistence type="predicted"/>
<dbReference type="RefSeq" id="WP_166283272.1">
    <property type="nucleotide sequence ID" value="NZ_JTHE03000099.1"/>
</dbReference>
<gene>
    <name evidence="1" type="ORF">QQ91_0016805</name>
</gene>
<dbReference type="EMBL" id="JTHE03000099">
    <property type="protein sequence ID" value="MCM1984485.1"/>
    <property type="molecule type" value="Genomic_DNA"/>
</dbReference>
<sequence>MSAKSVIDQARDLFIRKIRRIRRREQAMLARTDEEIGLTAQDAARYESSIQGKIPHDFSVAYDRSKSAMS</sequence>